<name>A0AA88U0X4_9TELE</name>
<accession>A0AA88U0X4</accession>
<dbReference type="InterPro" id="IPR050119">
    <property type="entry name" value="CCR1-9-like"/>
</dbReference>
<evidence type="ECO:0000259" key="11">
    <source>
        <dbReference type="PROSITE" id="PS50262"/>
    </source>
</evidence>
<dbReference type="Proteomes" id="UP001187343">
    <property type="component" value="Unassembled WGS sequence"/>
</dbReference>
<evidence type="ECO:0000256" key="2">
    <source>
        <dbReference type="ARBA" id="ARBA00022475"/>
    </source>
</evidence>
<dbReference type="PROSITE" id="PS00237">
    <property type="entry name" value="G_PROTEIN_RECEP_F1_1"/>
    <property type="match status" value="1"/>
</dbReference>
<evidence type="ECO:0000256" key="3">
    <source>
        <dbReference type="ARBA" id="ARBA00022692"/>
    </source>
</evidence>
<dbReference type="PANTHER" id="PTHR10489:SF686">
    <property type="entry name" value="C-C CHEMOKINE RECEPTOR TYPE 5"/>
    <property type="match status" value="1"/>
</dbReference>
<feature type="transmembrane region" description="Helical" evidence="10">
    <location>
        <begin position="155"/>
        <end position="177"/>
    </location>
</feature>
<feature type="transmembrane region" description="Helical" evidence="10">
    <location>
        <begin position="243"/>
        <end position="267"/>
    </location>
</feature>
<dbReference type="GO" id="GO:0060326">
    <property type="term" value="P:cell chemotaxis"/>
    <property type="evidence" value="ECO:0007669"/>
    <property type="project" value="TreeGrafter"/>
</dbReference>
<dbReference type="InterPro" id="IPR000355">
    <property type="entry name" value="Chemokine_rcpt"/>
</dbReference>
<keyword evidence="6 10" id="KW-0472">Membrane</keyword>
<comment type="caution">
    <text evidence="12">The sequence shown here is derived from an EMBL/GenBank/DDBJ whole genome shotgun (WGS) entry which is preliminary data.</text>
</comment>
<dbReference type="PRINTS" id="PR00237">
    <property type="entry name" value="GPCRRHODOPSN"/>
</dbReference>
<evidence type="ECO:0000256" key="5">
    <source>
        <dbReference type="ARBA" id="ARBA00023040"/>
    </source>
</evidence>
<dbReference type="PANTHER" id="PTHR10489">
    <property type="entry name" value="CELL ADHESION MOLECULE"/>
    <property type="match status" value="1"/>
</dbReference>
<evidence type="ECO:0000256" key="7">
    <source>
        <dbReference type="ARBA" id="ARBA00023170"/>
    </source>
</evidence>
<keyword evidence="13" id="KW-1185">Reference proteome</keyword>
<comment type="similarity">
    <text evidence="9">Belongs to the G-protein coupled receptor 1 family.</text>
</comment>
<dbReference type="FunFam" id="1.20.1070.10:FF:000026">
    <property type="entry name" value="C-C chemokine receptor type 5"/>
    <property type="match status" value="1"/>
</dbReference>
<organism evidence="12 13">
    <name type="scientific">Cirrhinus molitorella</name>
    <name type="common">mud carp</name>
    <dbReference type="NCBI Taxonomy" id="172907"/>
    <lineage>
        <taxon>Eukaryota</taxon>
        <taxon>Metazoa</taxon>
        <taxon>Chordata</taxon>
        <taxon>Craniata</taxon>
        <taxon>Vertebrata</taxon>
        <taxon>Euteleostomi</taxon>
        <taxon>Actinopterygii</taxon>
        <taxon>Neopterygii</taxon>
        <taxon>Teleostei</taxon>
        <taxon>Ostariophysi</taxon>
        <taxon>Cypriniformes</taxon>
        <taxon>Cyprinidae</taxon>
        <taxon>Labeoninae</taxon>
        <taxon>Labeonini</taxon>
        <taxon>Cirrhinus</taxon>
    </lineage>
</organism>
<feature type="transmembrane region" description="Helical" evidence="10">
    <location>
        <begin position="78"/>
        <end position="98"/>
    </location>
</feature>
<dbReference type="EMBL" id="JAUYZG010000007">
    <property type="protein sequence ID" value="KAK2903387.1"/>
    <property type="molecule type" value="Genomic_DNA"/>
</dbReference>
<dbReference type="GO" id="GO:0016493">
    <property type="term" value="F:C-C chemokine receptor activity"/>
    <property type="evidence" value="ECO:0007669"/>
    <property type="project" value="TreeGrafter"/>
</dbReference>
<evidence type="ECO:0000256" key="10">
    <source>
        <dbReference type="SAM" id="Phobius"/>
    </source>
</evidence>
<dbReference type="PRINTS" id="PR00657">
    <property type="entry name" value="CCCHEMOKINER"/>
</dbReference>
<dbReference type="Pfam" id="PF00001">
    <property type="entry name" value="7tm_1"/>
    <property type="match status" value="1"/>
</dbReference>
<feature type="domain" description="G-protein coupled receptors family 1 profile" evidence="11">
    <location>
        <begin position="57"/>
        <end position="304"/>
    </location>
</feature>
<dbReference type="AlphaFoldDB" id="A0AA88U0X4"/>
<dbReference type="SUPFAM" id="SSF81321">
    <property type="entry name" value="Family A G protein-coupled receptor-like"/>
    <property type="match status" value="1"/>
</dbReference>
<reference evidence="12" key="1">
    <citation type="submission" date="2023-08" db="EMBL/GenBank/DDBJ databases">
        <title>Chromosome-level Genome Assembly of mud carp (Cirrhinus molitorella).</title>
        <authorList>
            <person name="Liu H."/>
        </authorList>
    </citation>
    <scope>NUCLEOTIDE SEQUENCE</scope>
    <source>
        <strain evidence="12">Prfri</strain>
        <tissue evidence="12">Muscle</tissue>
    </source>
</reference>
<keyword evidence="5 9" id="KW-0297">G-protein coupled receptor</keyword>
<protein>
    <recommendedName>
        <fullName evidence="11">G-protein coupled receptors family 1 profile domain-containing protein</fullName>
    </recommendedName>
</protein>
<sequence length="357" mass="40781">MTEDPGTIAATTSEYSDYYDQINFTDGAPCNNGNTKEFSKVFLPTLYSIVFLLGFIGNGLVVWVLIRYRQKSNMTDVCLFNLALSDLLFLLSLPFWAHSAMEEWIFGTFMCHTITGFFTLGLYGSIFFMVLMTVDRYVVIVHAQSIFSRNRSAKMGLVLASFVWVLSLFASLPNIIFAKQKMETSKSSCGSEFPSTNWKSFTYLKMNLLSWIIPLIIMSFCYSQIIPILLSIKSQKRHKVIRLILAVVAVYFLFWTPYNIVMFLMYLQTKGYLLSCESHTSLTLAMQWVETIALSHCCLNPIIYAFAGQKFRRAVLKVLKEHFPLCFSQCATFSQQLSERRSSVFTKSSEYSSTQIA</sequence>
<dbReference type="GO" id="GO:0019722">
    <property type="term" value="P:calcium-mediated signaling"/>
    <property type="evidence" value="ECO:0007669"/>
    <property type="project" value="TreeGrafter"/>
</dbReference>
<proteinExistence type="inferred from homology"/>
<gene>
    <name evidence="12" type="ORF">Q8A67_008100</name>
</gene>
<dbReference type="GO" id="GO:0006955">
    <property type="term" value="P:immune response"/>
    <property type="evidence" value="ECO:0007669"/>
    <property type="project" value="TreeGrafter"/>
</dbReference>
<keyword evidence="3 9" id="KW-0812">Transmembrane</keyword>
<dbReference type="GO" id="GO:0019957">
    <property type="term" value="F:C-C chemokine binding"/>
    <property type="evidence" value="ECO:0007669"/>
    <property type="project" value="TreeGrafter"/>
</dbReference>
<feature type="transmembrane region" description="Helical" evidence="10">
    <location>
        <begin position="46"/>
        <end position="66"/>
    </location>
</feature>
<keyword evidence="7 9" id="KW-0675">Receptor</keyword>
<dbReference type="InterPro" id="IPR017452">
    <property type="entry name" value="GPCR_Rhodpsn_7TM"/>
</dbReference>
<keyword evidence="2" id="KW-1003">Cell membrane</keyword>
<dbReference type="InterPro" id="IPR000276">
    <property type="entry name" value="GPCR_Rhodpsn"/>
</dbReference>
<dbReference type="PROSITE" id="PS50262">
    <property type="entry name" value="G_PROTEIN_RECEP_F1_2"/>
    <property type="match status" value="1"/>
</dbReference>
<dbReference type="CDD" id="cd14984">
    <property type="entry name" value="7tmA_Chemokine_R"/>
    <property type="match status" value="1"/>
</dbReference>
<keyword evidence="8 9" id="KW-0807">Transducer</keyword>
<evidence type="ECO:0000256" key="8">
    <source>
        <dbReference type="ARBA" id="ARBA00023224"/>
    </source>
</evidence>
<evidence type="ECO:0000313" key="13">
    <source>
        <dbReference type="Proteomes" id="UP001187343"/>
    </source>
</evidence>
<evidence type="ECO:0000256" key="4">
    <source>
        <dbReference type="ARBA" id="ARBA00022989"/>
    </source>
</evidence>
<dbReference type="Gene3D" id="1.20.1070.10">
    <property type="entry name" value="Rhodopsin 7-helix transmembrane proteins"/>
    <property type="match status" value="1"/>
</dbReference>
<dbReference type="GO" id="GO:0007204">
    <property type="term" value="P:positive regulation of cytosolic calcium ion concentration"/>
    <property type="evidence" value="ECO:0007669"/>
    <property type="project" value="TreeGrafter"/>
</dbReference>
<comment type="subcellular location">
    <subcellularLocation>
        <location evidence="1">Cell membrane</location>
        <topology evidence="1">Multi-pass membrane protein</topology>
    </subcellularLocation>
</comment>
<evidence type="ECO:0000256" key="9">
    <source>
        <dbReference type="RuleBase" id="RU000688"/>
    </source>
</evidence>
<feature type="transmembrane region" description="Helical" evidence="10">
    <location>
        <begin position="287"/>
        <end position="307"/>
    </location>
</feature>
<evidence type="ECO:0000313" key="12">
    <source>
        <dbReference type="EMBL" id="KAK2903387.1"/>
    </source>
</evidence>
<feature type="transmembrane region" description="Helical" evidence="10">
    <location>
        <begin position="208"/>
        <end position="231"/>
    </location>
</feature>
<dbReference type="GO" id="GO:0009897">
    <property type="term" value="C:external side of plasma membrane"/>
    <property type="evidence" value="ECO:0007669"/>
    <property type="project" value="TreeGrafter"/>
</dbReference>
<evidence type="ECO:0000256" key="6">
    <source>
        <dbReference type="ARBA" id="ARBA00023136"/>
    </source>
</evidence>
<feature type="transmembrane region" description="Helical" evidence="10">
    <location>
        <begin position="104"/>
        <end position="134"/>
    </location>
</feature>
<evidence type="ECO:0000256" key="1">
    <source>
        <dbReference type="ARBA" id="ARBA00004651"/>
    </source>
</evidence>
<keyword evidence="4 10" id="KW-1133">Transmembrane helix</keyword>